<dbReference type="Proteomes" id="UP000092444">
    <property type="component" value="Unassembled WGS sequence"/>
</dbReference>
<dbReference type="EnsemblMetazoa" id="GMOY010614-RB">
    <property type="protein sequence ID" value="GMOY010614-PB"/>
    <property type="gene ID" value="GMOY010614"/>
</dbReference>
<evidence type="ECO:0000259" key="1">
    <source>
        <dbReference type="Pfam" id="PF05622"/>
    </source>
</evidence>
<feature type="domain" description="Hook C-terminal" evidence="1">
    <location>
        <begin position="1"/>
        <end position="80"/>
    </location>
</feature>
<dbReference type="Pfam" id="PF05622">
    <property type="entry name" value="HOOK"/>
    <property type="match status" value="1"/>
</dbReference>
<dbReference type="GO" id="GO:0008017">
    <property type="term" value="F:microtubule binding"/>
    <property type="evidence" value="ECO:0007669"/>
    <property type="project" value="InterPro"/>
</dbReference>
<name>A0A1B0GBD2_GLOMM</name>
<dbReference type="InterPro" id="IPR008636">
    <property type="entry name" value="Hook_C"/>
</dbReference>
<dbReference type="STRING" id="37546.A0A1B0GBD2"/>
<dbReference type="EMBL" id="CCAG010022546">
    <property type="status" value="NOT_ANNOTATED_CDS"/>
    <property type="molecule type" value="Genomic_DNA"/>
</dbReference>
<reference evidence="2" key="1">
    <citation type="submission" date="2020-05" db="UniProtKB">
        <authorList>
            <consortium name="EnsemblMetazoa"/>
        </authorList>
    </citation>
    <scope>IDENTIFICATION</scope>
    <source>
        <strain evidence="2">Yale</strain>
    </source>
</reference>
<evidence type="ECO:0000313" key="3">
    <source>
        <dbReference type="Proteomes" id="UP000092444"/>
    </source>
</evidence>
<organism evidence="2 3">
    <name type="scientific">Glossina morsitans morsitans</name>
    <name type="common">Savannah tsetse fly</name>
    <dbReference type="NCBI Taxonomy" id="37546"/>
    <lineage>
        <taxon>Eukaryota</taxon>
        <taxon>Metazoa</taxon>
        <taxon>Ecdysozoa</taxon>
        <taxon>Arthropoda</taxon>
        <taxon>Hexapoda</taxon>
        <taxon>Insecta</taxon>
        <taxon>Pterygota</taxon>
        <taxon>Neoptera</taxon>
        <taxon>Endopterygota</taxon>
        <taxon>Diptera</taxon>
        <taxon>Brachycera</taxon>
        <taxon>Muscomorpha</taxon>
        <taxon>Hippoboscoidea</taxon>
        <taxon>Glossinidae</taxon>
        <taxon>Glossina</taxon>
    </lineage>
</organism>
<sequence length="89" mass="10019">MSKNVKIQFENKNTECTITALERSKDNLLKDGDNLGEIIDELKCGEWTTNVDSETLKTMSKGLQPTDLLEKLQGLDINNTRRTTTAKMS</sequence>
<proteinExistence type="predicted"/>
<dbReference type="AlphaFoldDB" id="A0A1B0GBD2"/>
<dbReference type="VEuPathDB" id="VectorBase:GMOY010614"/>
<evidence type="ECO:0000313" key="2">
    <source>
        <dbReference type="EnsemblMetazoa" id="GMOY010614-PB"/>
    </source>
</evidence>
<accession>A0A1B0GBD2</accession>
<dbReference type="GO" id="GO:0031122">
    <property type="term" value="P:cytoplasmic microtubule organization"/>
    <property type="evidence" value="ECO:0007669"/>
    <property type="project" value="InterPro"/>
</dbReference>
<keyword evidence="3" id="KW-1185">Reference proteome</keyword>
<protein>
    <recommendedName>
        <fullName evidence="1">Hook C-terminal domain-containing protein</fullName>
    </recommendedName>
</protein>